<reference evidence="2 3" key="1">
    <citation type="journal article" date="2013" name="Nature">
        <title>The genomes of four tapeworm species reveal adaptations to parasitism.</title>
        <authorList>
            <person name="Tsai I.J."/>
            <person name="Zarowiecki M."/>
            <person name="Holroyd N."/>
            <person name="Garciarrubio A."/>
            <person name="Sanchez-Flores A."/>
            <person name="Brooks K.L."/>
            <person name="Tracey A."/>
            <person name="Bobes R.J."/>
            <person name="Fragoso G."/>
            <person name="Sciutto E."/>
            <person name="Aslett M."/>
            <person name="Beasley H."/>
            <person name="Bennett H.M."/>
            <person name="Cai J."/>
            <person name="Camicia F."/>
            <person name="Clark R."/>
            <person name="Cucher M."/>
            <person name="De Silva N."/>
            <person name="Day T.A."/>
            <person name="Deplazes P."/>
            <person name="Estrada K."/>
            <person name="Fernandez C."/>
            <person name="Holland P.W."/>
            <person name="Hou J."/>
            <person name="Hu S."/>
            <person name="Huckvale T."/>
            <person name="Hung S.S."/>
            <person name="Kamenetzky L."/>
            <person name="Keane J.A."/>
            <person name="Kiss F."/>
            <person name="Koziol U."/>
            <person name="Lambert O."/>
            <person name="Liu K."/>
            <person name="Luo X."/>
            <person name="Luo Y."/>
            <person name="Macchiaroli N."/>
            <person name="Nichol S."/>
            <person name="Paps J."/>
            <person name="Parkinson J."/>
            <person name="Pouchkina-Stantcheva N."/>
            <person name="Riddiford N."/>
            <person name="Rosenzvit M."/>
            <person name="Salinas G."/>
            <person name="Wasmuth J.D."/>
            <person name="Zamanian M."/>
            <person name="Zheng Y."/>
            <person name="Cai X."/>
            <person name="Soberon X."/>
            <person name="Olson P.D."/>
            <person name="Laclette J.P."/>
            <person name="Brehm K."/>
            <person name="Berriman M."/>
            <person name="Garciarrubio A."/>
            <person name="Bobes R.J."/>
            <person name="Fragoso G."/>
            <person name="Sanchez-Flores A."/>
            <person name="Estrada K."/>
            <person name="Cevallos M.A."/>
            <person name="Morett E."/>
            <person name="Gonzalez V."/>
            <person name="Portillo T."/>
            <person name="Ochoa-Leyva A."/>
            <person name="Jose M.V."/>
            <person name="Sciutto E."/>
            <person name="Landa A."/>
            <person name="Jimenez L."/>
            <person name="Valdes V."/>
            <person name="Carrero J.C."/>
            <person name="Larralde C."/>
            <person name="Morales-Montor J."/>
            <person name="Limon-Lason J."/>
            <person name="Soberon X."/>
            <person name="Laclette J.P."/>
        </authorList>
    </citation>
    <scope>NUCLEOTIDE SEQUENCE [LARGE SCALE GENOMIC DNA]</scope>
</reference>
<reference evidence="2" key="2">
    <citation type="submission" date="2014-06" db="EMBL/GenBank/DDBJ databases">
        <authorList>
            <person name="Aslett M."/>
        </authorList>
    </citation>
    <scope>NUCLEOTIDE SEQUENCE</scope>
</reference>
<reference evidence="4" key="3">
    <citation type="submission" date="2020-10" db="UniProtKB">
        <authorList>
            <consortium name="WormBaseParasite"/>
        </authorList>
    </citation>
    <scope>IDENTIFICATION</scope>
</reference>
<protein>
    <submittedName>
        <fullName evidence="4">Transmembrane protein</fullName>
    </submittedName>
</protein>
<keyword evidence="1" id="KW-1133">Transmembrane helix</keyword>
<keyword evidence="1" id="KW-0812">Transmembrane</keyword>
<name>A0A068W759_ECHGR</name>
<evidence type="ECO:0000313" key="3">
    <source>
        <dbReference type="Proteomes" id="UP000492820"/>
    </source>
</evidence>
<sequence length="156" mass="17838">MEKTGQRRTPCIEEVMVCRSLLSRLGDRWLNLYLHVAEICVFKNLRIEMVLVFIPTPGFRPSNGQDWLEDGIKVHTFSWEKIGVCLLLLLLLILLPGIDGAFVVTKVLFTGKIQLKNDMERKEGWRNPLMMLDQNHTLNSHRDVGQFGGDSDSRGT</sequence>
<proteinExistence type="predicted"/>
<evidence type="ECO:0000313" key="4">
    <source>
        <dbReference type="WBParaSite" id="EgrG_002012000"/>
    </source>
</evidence>
<evidence type="ECO:0000313" key="2">
    <source>
        <dbReference type="EMBL" id="CDS14997.1"/>
    </source>
</evidence>
<dbReference type="EMBL" id="LK028576">
    <property type="protein sequence ID" value="CDS14997.1"/>
    <property type="molecule type" value="Genomic_DNA"/>
</dbReference>
<dbReference type="WBParaSite" id="EgrG_002012000">
    <property type="protein sequence ID" value="EgrG_002012000"/>
    <property type="gene ID" value="EgrG_002012000"/>
</dbReference>
<gene>
    <name evidence="2" type="ORF">EgrG_002012000</name>
</gene>
<keyword evidence="1" id="KW-0472">Membrane</keyword>
<accession>A0A068W759</accession>
<dbReference type="AlphaFoldDB" id="A0A068W759"/>
<organism evidence="2">
    <name type="scientific">Echinococcus granulosus</name>
    <name type="common">Hydatid tapeworm</name>
    <dbReference type="NCBI Taxonomy" id="6210"/>
    <lineage>
        <taxon>Eukaryota</taxon>
        <taxon>Metazoa</taxon>
        <taxon>Spiralia</taxon>
        <taxon>Lophotrochozoa</taxon>
        <taxon>Platyhelminthes</taxon>
        <taxon>Cestoda</taxon>
        <taxon>Eucestoda</taxon>
        <taxon>Cyclophyllidea</taxon>
        <taxon>Taeniidae</taxon>
        <taxon>Echinococcus</taxon>
        <taxon>Echinococcus granulosus group</taxon>
    </lineage>
</organism>
<feature type="transmembrane region" description="Helical" evidence="1">
    <location>
        <begin position="86"/>
        <end position="109"/>
    </location>
</feature>
<evidence type="ECO:0000256" key="1">
    <source>
        <dbReference type="SAM" id="Phobius"/>
    </source>
</evidence>
<dbReference type="Proteomes" id="UP000492820">
    <property type="component" value="Unassembled WGS sequence"/>
</dbReference>